<name>A0A7W0DVF2_9ACTN</name>
<dbReference type="Gene3D" id="1.10.260.40">
    <property type="entry name" value="lambda repressor-like DNA-binding domains"/>
    <property type="match status" value="1"/>
</dbReference>
<organism evidence="3 4">
    <name type="scientific">Streptomyces himalayensis subsp. himalayensis</name>
    <dbReference type="NCBI Taxonomy" id="2756131"/>
    <lineage>
        <taxon>Bacteria</taxon>
        <taxon>Bacillati</taxon>
        <taxon>Actinomycetota</taxon>
        <taxon>Actinomycetes</taxon>
        <taxon>Kitasatosporales</taxon>
        <taxon>Streptomycetaceae</taxon>
        <taxon>Streptomyces</taxon>
        <taxon>Streptomyces himalayensis</taxon>
    </lineage>
</organism>
<evidence type="ECO:0000256" key="1">
    <source>
        <dbReference type="ARBA" id="ARBA00023125"/>
    </source>
</evidence>
<dbReference type="RefSeq" id="WP_181662883.1">
    <property type="nucleotide sequence ID" value="NZ_JACEHE010000066.1"/>
</dbReference>
<dbReference type="InterPro" id="IPR010982">
    <property type="entry name" value="Lambda_DNA-bd_dom_sf"/>
</dbReference>
<dbReference type="PANTHER" id="PTHR46797:SF1">
    <property type="entry name" value="METHYLPHOSPHONATE SYNTHASE"/>
    <property type="match status" value="1"/>
</dbReference>
<comment type="caution">
    <text evidence="3">The sequence shown here is derived from an EMBL/GenBank/DDBJ whole genome shotgun (WGS) entry which is preliminary data.</text>
</comment>
<dbReference type="PROSITE" id="PS50943">
    <property type="entry name" value="HTH_CROC1"/>
    <property type="match status" value="1"/>
</dbReference>
<dbReference type="SUPFAM" id="SSF47413">
    <property type="entry name" value="lambda repressor-like DNA-binding domains"/>
    <property type="match status" value="1"/>
</dbReference>
<evidence type="ECO:0000313" key="4">
    <source>
        <dbReference type="Proteomes" id="UP000545761"/>
    </source>
</evidence>
<reference evidence="3 4" key="1">
    <citation type="submission" date="2020-07" db="EMBL/GenBank/DDBJ databases">
        <title>Streptomyces isolated from Indian soil.</title>
        <authorList>
            <person name="Mandal S."/>
            <person name="Maiti P.K."/>
        </authorList>
    </citation>
    <scope>NUCLEOTIDE SEQUENCE [LARGE SCALE GENOMIC DNA]</scope>
    <source>
        <strain evidence="3 4">PSKA28</strain>
    </source>
</reference>
<dbReference type="CDD" id="cd00093">
    <property type="entry name" value="HTH_XRE"/>
    <property type="match status" value="1"/>
</dbReference>
<dbReference type="PANTHER" id="PTHR46797">
    <property type="entry name" value="HTH-TYPE TRANSCRIPTIONAL REGULATOR"/>
    <property type="match status" value="1"/>
</dbReference>
<evidence type="ECO:0000259" key="2">
    <source>
        <dbReference type="PROSITE" id="PS50943"/>
    </source>
</evidence>
<gene>
    <name evidence="3" type="ORF">H1D24_41085</name>
</gene>
<dbReference type="InterPro" id="IPR050807">
    <property type="entry name" value="TransReg_Diox_bact_type"/>
</dbReference>
<dbReference type="EMBL" id="JACEHE010000066">
    <property type="protein sequence ID" value="MBA2951972.1"/>
    <property type="molecule type" value="Genomic_DNA"/>
</dbReference>
<proteinExistence type="predicted"/>
<dbReference type="Pfam" id="PF01381">
    <property type="entry name" value="HTH_3"/>
    <property type="match status" value="1"/>
</dbReference>
<dbReference type="GO" id="GO:0003700">
    <property type="term" value="F:DNA-binding transcription factor activity"/>
    <property type="evidence" value="ECO:0007669"/>
    <property type="project" value="TreeGrafter"/>
</dbReference>
<dbReference type="GO" id="GO:0005829">
    <property type="term" value="C:cytosol"/>
    <property type="evidence" value="ECO:0007669"/>
    <property type="project" value="TreeGrafter"/>
</dbReference>
<dbReference type="AlphaFoldDB" id="A0A7W0DVF2"/>
<dbReference type="InterPro" id="IPR001387">
    <property type="entry name" value="Cro/C1-type_HTH"/>
</dbReference>
<dbReference type="GO" id="GO:0003677">
    <property type="term" value="F:DNA binding"/>
    <property type="evidence" value="ECO:0007669"/>
    <property type="project" value="UniProtKB-KW"/>
</dbReference>
<dbReference type="Proteomes" id="UP000545761">
    <property type="component" value="Unassembled WGS sequence"/>
</dbReference>
<keyword evidence="1" id="KW-0238">DNA-binding</keyword>
<evidence type="ECO:0000313" key="3">
    <source>
        <dbReference type="EMBL" id="MBA2951972.1"/>
    </source>
</evidence>
<feature type="domain" description="HTH cro/C1-type" evidence="2">
    <location>
        <begin position="21"/>
        <end position="75"/>
    </location>
</feature>
<accession>A0A7W0DVF2</accession>
<protein>
    <submittedName>
        <fullName evidence="3">Helix-turn-helix transcriptional regulator</fullName>
    </submittedName>
</protein>
<sequence>MPPHDQPPWILDARRALGARIAARRMYQNLTQERLAEAVGIDRSTLQRIEGGYSDAKISHLLLIAHALDIRLAELLEE</sequence>
<dbReference type="SMART" id="SM00530">
    <property type="entry name" value="HTH_XRE"/>
    <property type="match status" value="1"/>
</dbReference>